<dbReference type="PANTHER" id="PTHR46972:SF1">
    <property type="entry name" value="FAD DEPENDENT OXIDOREDUCTASE DOMAIN-CONTAINING PROTEIN"/>
    <property type="match status" value="1"/>
</dbReference>
<protein>
    <recommendedName>
        <fullName evidence="5">FAD-binding domain-containing protein</fullName>
    </recommendedName>
</protein>
<keyword evidence="3" id="KW-0560">Oxidoreductase</keyword>
<keyword evidence="4" id="KW-0503">Monooxygenase</keyword>
<organism evidence="6 7">
    <name type="scientific">Elaphomyces granulatus</name>
    <dbReference type="NCBI Taxonomy" id="519963"/>
    <lineage>
        <taxon>Eukaryota</taxon>
        <taxon>Fungi</taxon>
        <taxon>Dikarya</taxon>
        <taxon>Ascomycota</taxon>
        <taxon>Pezizomycotina</taxon>
        <taxon>Eurotiomycetes</taxon>
        <taxon>Eurotiomycetidae</taxon>
        <taxon>Eurotiales</taxon>
        <taxon>Elaphomycetaceae</taxon>
        <taxon>Elaphomyces</taxon>
    </lineage>
</organism>
<accession>A0A232LP86</accession>
<dbReference type="SUPFAM" id="SSF51905">
    <property type="entry name" value="FAD/NAD(P)-binding domain"/>
    <property type="match status" value="1"/>
</dbReference>
<keyword evidence="2" id="KW-0274">FAD</keyword>
<gene>
    <name evidence="6" type="ORF">Egran_06254</name>
</gene>
<evidence type="ECO:0000256" key="4">
    <source>
        <dbReference type="ARBA" id="ARBA00023033"/>
    </source>
</evidence>
<dbReference type="PANTHER" id="PTHR46972">
    <property type="entry name" value="MONOOXYGENASE ASQM-RELATED"/>
    <property type="match status" value="1"/>
</dbReference>
<evidence type="ECO:0000259" key="5">
    <source>
        <dbReference type="Pfam" id="PF01494"/>
    </source>
</evidence>
<keyword evidence="7" id="KW-1185">Reference proteome</keyword>
<name>A0A232LP86_9EURO</name>
<reference evidence="6 7" key="1">
    <citation type="journal article" date="2015" name="Environ. Microbiol.">
        <title>Metagenome sequence of Elaphomyces granulatus from sporocarp tissue reveals Ascomycota ectomycorrhizal fingerprints of genome expansion and a Proteobacteria-rich microbiome.</title>
        <authorList>
            <person name="Quandt C.A."/>
            <person name="Kohler A."/>
            <person name="Hesse C.N."/>
            <person name="Sharpton T.J."/>
            <person name="Martin F."/>
            <person name="Spatafora J.W."/>
        </authorList>
    </citation>
    <scope>NUCLEOTIDE SEQUENCE [LARGE SCALE GENOMIC DNA]</scope>
    <source>
        <strain evidence="6 7">OSC145934</strain>
    </source>
</reference>
<evidence type="ECO:0000256" key="1">
    <source>
        <dbReference type="ARBA" id="ARBA00022630"/>
    </source>
</evidence>
<sequence length="390" mass="43953">MASNLKIAIIGAGPAGLMLARLLYQNSIPVTLFERERSPYSRSQGGTLDLHEHSGQFAMREAGLFDLFLKHARYDGDDLVMADKTATPFLDFRDEKRPGACRPEIDREVLRRILLESIPADYIRWGHCLSAVNPDGTLTFDSEVTEGPFDLVIGADGGRSRVRPLLTNIVPYYSGIAGFEFKILDVEARFPQIAEFVGRGSYFCWSDGKAIQAQRIGDKSMKVYVWGKEPEKWAVDLDARYPSTKDLKEFFLKEFADWSPALREWIQAADEERRQWTLYMLRPDFHWTHRPGFTLIGDAAHLMTPFAGEGVNAAFLDAVELSKMIITKDGMASRENLDTAVIAYETGLFPRARESMEETEDNMILFFRADAPLGFVAKFQKALLKEAAAA</sequence>
<dbReference type="InterPro" id="IPR036188">
    <property type="entry name" value="FAD/NAD-bd_sf"/>
</dbReference>
<dbReference type="GO" id="GO:0071949">
    <property type="term" value="F:FAD binding"/>
    <property type="evidence" value="ECO:0007669"/>
    <property type="project" value="InterPro"/>
</dbReference>
<dbReference type="EMBL" id="NPHW01006257">
    <property type="protein sequence ID" value="OXV05980.1"/>
    <property type="molecule type" value="Genomic_DNA"/>
</dbReference>
<evidence type="ECO:0000256" key="2">
    <source>
        <dbReference type="ARBA" id="ARBA00022827"/>
    </source>
</evidence>
<evidence type="ECO:0000313" key="7">
    <source>
        <dbReference type="Proteomes" id="UP000243515"/>
    </source>
</evidence>
<dbReference type="OrthoDB" id="655030at2759"/>
<evidence type="ECO:0000313" key="6">
    <source>
        <dbReference type="EMBL" id="OXV05980.1"/>
    </source>
</evidence>
<dbReference type="Proteomes" id="UP000243515">
    <property type="component" value="Unassembled WGS sequence"/>
</dbReference>
<dbReference type="AlphaFoldDB" id="A0A232LP86"/>
<proteinExistence type="predicted"/>
<dbReference type="GO" id="GO:0004497">
    <property type="term" value="F:monooxygenase activity"/>
    <property type="evidence" value="ECO:0007669"/>
    <property type="project" value="UniProtKB-KW"/>
</dbReference>
<keyword evidence="1" id="KW-0285">Flavoprotein</keyword>
<dbReference type="Pfam" id="PF01494">
    <property type="entry name" value="FAD_binding_3"/>
    <property type="match status" value="1"/>
</dbReference>
<dbReference type="PRINTS" id="PR00420">
    <property type="entry name" value="RNGMNOXGNASE"/>
</dbReference>
<dbReference type="Gene3D" id="3.50.50.60">
    <property type="entry name" value="FAD/NAD(P)-binding domain"/>
    <property type="match status" value="1"/>
</dbReference>
<dbReference type="InterPro" id="IPR002938">
    <property type="entry name" value="FAD-bd"/>
</dbReference>
<feature type="domain" description="FAD-binding" evidence="5">
    <location>
        <begin position="6"/>
        <end position="340"/>
    </location>
</feature>
<comment type="caution">
    <text evidence="6">The sequence shown here is derived from an EMBL/GenBank/DDBJ whole genome shotgun (WGS) entry which is preliminary data.</text>
</comment>
<evidence type="ECO:0000256" key="3">
    <source>
        <dbReference type="ARBA" id="ARBA00023002"/>
    </source>
</evidence>